<evidence type="ECO:0000313" key="1">
    <source>
        <dbReference type="EMBL" id="JAD87722.1"/>
    </source>
</evidence>
<dbReference type="EMBL" id="GBRH01210173">
    <property type="protein sequence ID" value="JAD87722.1"/>
    <property type="molecule type" value="Transcribed_RNA"/>
</dbReference>
<name>A0A0A9DVC2_ARUDO</name>
<sequence>MDRLGSTYLLQKVPSALIRDIDSEEGQLSSIINNNG</sequence>
<reference evidence="1" key="2">
    <citation type="journal article" date="2015" name="Data Brief">
        <title>Shoot transcriptome of the giant reed, Arundo donax.</title>
        <authorList>
            <person name="Barrero R.A."/>
            <person name="Guerrero F.D."/>
            <person name="Moolhuijzen P."/>
            <person name="Goolsby J.A."/>
            <person name="Tidwell J."/>
            <person name="Bellgard S.E."/>
            <person name="Bellgard M.I."/>
        </authorList>
    </citation>
    <scope>NUCLEOTIDE SEQUENCE</scope>
    <source>
        <tissue evidence="1">Shoot tissue taken approximately 20 cm above the soil surface</tissue>
    </source>
</reference>
<organism evidence="1">
    <name type="scientific">Arundo donax</name>
    <name type="common">Giant reed</name>
    <name type="synonym">Donax arundinaceus</name>
    <dbReference type="NCBI Taxonomy" id="35708"/>
    <lineage>
        <taxon>Eukaryota</taxon>
        <taxon>Viridiplantae</taxon>
        <taxon>Streptophyta</taxon>
        <taxon>Embryophyta</taxon>
        <taxon>Tracheophyta</taxon>
        <taxon>Spermatophyta</taxon>
        <taxon>Magnoliopsida</taxon>
        <taxon>Liliopsida</taxon>
        <taxon>Poales</taxon>
        <taxon>Poaceae</taxon>
        <taxon>PACMAD clade</taxon>
        <taxon>Arundinoideae</taxon>
        <taxon>Arundineae</taxon>
        <taxon>Arundo</taxon>
    </lineage>
</organism>
<accession>A0A0A9DVC2</accession>
<proteinExistence type="predicted"/>
<reference evidence="1" key="1">
    <citation type="submission" date="2014-09" db="EMBL/GenBank/DDBJ databases">
        <authorList>
            <person name="Magalhaes I.L.F."/>
            <person name="Oliveira U."/>
            <person name="Santos F.R."/>
            <person name="Vidigal T.H.D.A."/>
            <person name="Brescovit A.D."/>
            <person name="Santos A.J."/>
        </authorList>
    </citation>
    <scope>NUCLEOTIDE SEQUENCE</scope>
    <source>
        <tissue evidence="1">Shoot tissue taken approximately 20 cm above the soil surface</tissue>
    </source>
</reference>
<dbReference type="AlphaFoldDB" id="A0A0A9DVC2"/>
<protein>
    <submittedName>
        <fullName evidence="1">Uncharacterized protein</fullName>
    </submittedName>
</protein>